<dbReference type="SUPFAM" id="SSF53335">
    <property type="entry name" value="S-adenosyl-L-methionine-dependent methyltransferases"/>
    <property type="match status" value="1"/>
</dbReference>
<dbReference type="AlphaFoldDB" id="A0A8J7JDQ3"/>
<keyword evidence="1 3" id="KW-0489">Methyltransferase</keyword>
<dbReference type="InterPro" id="IPR029063">
    <property type="entry name" value="SAM-dependent_MTases_sf"/>
</dbReference>
<reference evidence="3" key="1">
    <citation type="submission" date="2020-12" db="EMBL/GenBank/DDBJ databases">
        <title>Geomonas sp. Red875, isolated from river sediment.</title>
        <authorList>
            <person name="Xu Z."/>
            <person name="Zhang Z."/>
            <person name="Masuda Y."/>
            <person name="Itoh H."/>
            <person name="Senoo K."/>
        </authorList>
    </citation>
    <scope>NUCLEOTIDE SEQUENCE</scope>
    <source>
        <strain evidence="3">Red875</strain>
    </source>
</reference>
<dbReference type="PROSITE" id="PS00092">
    <property type="entry name" value="N6_MTASE"/>
    <property type="match status" value="1"/>
</dbReference>
<gene>
    <name evidence="3" type="primary">rsmD</name>
    <name evidence="3" type="ORF">JFN93_03780</name>
</gene>
<dbReference type="PANTHER" id="PTHR43542:SF1">
    <property type="entry name" value="METHYLTRANSFERASE"/>
    <property type="match status" value="1"/>
</dbReference>
<dbReference type="PANTHER" id="PTHR43542">
    <property type="entry name" value="METHYLTRANSFERASE"/>
    <property type="match status" value="1"/>
</dbReference>
<protein>
    <submittedName>
        <fullName evidence="3">16S rRNA (Guanine(966)-N(2))-methyltransferase RsmD</fullName>
        <ecNumber evidence="3">2.1.1.171</ecNumber>
    </submittedName>
</protein>
<dbReference type="Pfam" id="PF03602">
    <property type="entry name" value="Cons_hypoth95"/>
    <property type="match status" value="1"/>
</dbReference>
<keyword evidence="2 3" id="KW-0808">Transferase</keyword>
<dbReference type="RefSeq" id="WP_199382665.1">
    <property type="nucleotide sequence ID" value="NZ_JAEMHM010000003.1"/>
</dbReference>
<dbReference type="NCBIfam" id="TIGR00095">
    <property type="entry name" value="16S rRNA (guanine(966)-N(2))-methyltransferase RsmD"/>
    <property type="match status" value="1"/>
</dbReference>
<evidence type="ECO:0000256" key="2">
    <source>
        <dbReference type="ARBA" id="ARBA00022679"/>
    </source>
</evidence>
<dbReference type="EC" id="2.1.1.171" evidence="3"/>
<proteinExistence type="predicted"/>
<dbReference type="PIRSF" id="PIRSF004553">
    <property type="entry name" value="CHP00095"/>
    <property type="match status" value="1"/>
</dbReference>
<evidence type="ECO:0000313" key="3">
    <source>
        <dbReference type="EMBL" id="MBJ6723819.1"/>
    </source>
</evidence>
<dbReference type="EMBL" id="JAEMHM010000003">
    <property type="protein sequence ID" value="MBJ6723819.1"/>
    <property type="molecule type" value="Genomic_DNA"/>
</dbReference>
<organism evidence="3 4">
    <name type="scientific">Geomesophilobacter sediminis</name>
    <dbReference type="NCBI Taxonomy" id="2798584"/>
    <lineage>
        <taxon>Bacteria</taxon>
        <taxon>Pseudomonadati</taxon>
        <taxon>Thermodesulfobacteriota</taxon>
        <taxon>Desulfuromonadia</taxon>
        <taxon>Geobacterales</taxon>
        <taxon>Geobacteraceae</taxon>
        <taxon>Geomesophilobacter</taxon>
    </lineage>
</organism>
<sequence>MRVISGTARGRQLLPPKDMRVRPTADRVKEALFSILISRVGEMSEMRVLDLFAGTGSLGIEALSRGAGFAVFVDSHRDSAALIRKNLELTRLDTNAKVVIQEVASALRLLAKSQEAFHLIFLDPPYQKGLAASTLELLAESPLVGEATVIVSEYSAKEEMPKSFGRLEEADRRTYGDTTLSILTVSRRGESCP</sequence>
<dbReference type="GO" id="GO:0003676">
    <property type="term" value="F:nucleic acid binding"/>
    <property type="evidence" value="ECO:0007669"/>
    <property type="project" value="InterPro"/>
</dbReference>
<accession>A0A8J7JDQ3</accession>
<dbReference type="InterPro" id="IPR004398">
    <property type="entry name" value="RNA_MeTrfase_RsmD"/>
</dbReference>
<evidence type="ECO:0000256" key="1">
    <source>
        <dbReference type="ARBA" id="ARBA00022603"/>
    </source>
</evidence>
<evidence type="ECO:0000313" key="4">
    <source>
        <dbReference type="Proteomes" id="UP000636888"/>
    </source>
</evidence>
<keyword evidence="4" id="KW-1185">Reference proteome</keyword>
<comment type="caution">
    <text evidence="3">The sequence shown here is derived from an EMBL/GenBank/DDBJ whole genome shotgun (WGS) entry which is preliminary data.</text>
</comment>
<dbReference type="Proteomes" id="UP000636888">
    <property type="component" value="Unassembled WGS sequence"/>
</dbReference>
<dbReference type="InterPro" id="IPR002052">
    <property type="entry name" value="DNA_methylase_N6_adenine_CS"/>
</dbReference>
<dbReference type="GO" id="GO:0052913">
    <property type="term" value="F:16S rRNA (guanine(966)-N(2))-methyltransferase activity"/>
    <property type="evidence" value="ECO:0007669"/>
    <property type="project" value="UniProtKB-EC"/>
</dbReference>
<name>A0A8J7JDQ3_9BACT</name>
<dbReference type="CDD" id="cd02440">
    <property type="entry name" value="AdoMet_MTases"/>
    <property type="match status" value="1"/>
</dbReference>
<dbReference type="Gene3D" id="3.40.50.150">
    <property type="entry name" value="Vaccinia Virus protein VP39"/>
    <property type="match status" value="1"/>
</dbReference>